<gene>
    <name evidence="1" type="ORF">OSB04_019851</name>
</gene>
<comment type="caution">
    <text evidence="1">The sequence shown here is derived from an EMBL/GenBank/DDBJ whole genome shotgun (WGS) entry which is preliminary data.</text>
</comment>
<evidence type="ECO:0000313" key="1">
    <source>
        <dbReference type="EMBL" id="KAJ9547308.1"/>
    </source>
</evidence>
<dbReference type="EMBL" id="JARYMX010000005">
    <property type="protein sequence ID" value="KAJ9547308.1"/>
    <property type="molecule type" value="Genomic_DNA"/>
</dbReference>
<name>A0AA38SYR1_9ASTR</name>
<dbReference type="PANTHER" id="PTHR47481:SF40">
    <property type="entry name" value="RETROTRANSPOSON GAG DOMAIN-CONTAINING PROTEIN"/>
    <property type="match status" value="1"/>
</dbReference>
<protein>
    <submittedName>
        <fullName evidence="1">Uncharacterized protein</fullName>
    </submittedName>
</protein>
<reference evidence="1" key="1">
    <citation type="submission" date="2023-03" db="EMBL/GenBank/DDBJ databases">
        <title>Chromosome-scale reference genome and RAD-based genetic map of yellow starthistle (Centaurea solstitialis) reveal putative structural variation and QTLs associated with invader traits.</title>
        <authorList>
            <person name="Reatini B."/>
            <person name="Cang F.A."/>
            <person name="Jiang Q."/>
            <person name="Mckibben M.T.W."/>
            <person name="Barker M.S."/>
            <person name="Rieseberg L.H."/>
            <person name="Dlugosch K.M."/>
        </authorList>
    </citation>
    <scope>NUCLEOTIDE SEQUENCE</scope>
    <source>
        <strain evidence="1">CAN-66</strain>
        <tissue evidence="1">Leaf</tissue>
    </source>
</reference>
<accession>A0AA38SYR1</accession>
<organism evidence="1 2">
    <name type="scientific">Centaurea solstitialis</name>
    <name type="common">yellow star-thistle</name>
    <dbReference type="NCBI Taxonomy" id="347529"/>
    <lineage>
        <taxon>Eukaryota</taxon>
        <taxon>Viridiplantae</taxon>
        <taxon>Streptophyta</taxon>
        <taxon>Embryophyta</taxon>
        <taxon>Tracheophyta</taxon>
        <taxon>Spermatophyta</taxon>
        <taxon>Magnoliopsida</taxon>
        <taxon>eudicotyledons</taxon>
        <taxon>Gunneridae</taxon>
        <taxon>Pentapetalae</taxon>
        <taxon>asterids</taxon>
        <taxon>campanulids</taxon>
        <taxon>Asterales</taxon>
        <taxon>Asteraceae</taxon>
        <taxon>Carduoideae</taxon>
        <taxon>Cardueae</taxon>
        <taxon>Centaureinae</taxon>
        <taxon>Centaurea</taxon>
    </lineage>
</organism>
<dbReference type="Proteomes" id="UP001172457">
    <property type="component" value="Chromosome 5"/>
</dbReference>
<sequence length="64" mass="7466">MDEYCQKLKDIAEQLTNVDNPFLQLVHGLLTEYNMVASFINKSSPTWDTTRSMLQLEQHHQSAR</sequence>
<dbReference type="PANTHER" id="PTHR47481">
    <property type="match status" value="1"/>
</dbReference>
<evidence type="ECO:0000313" key="2">
    <source>
        <dbReference type="Proteomes" id="UP001172457"/>
    </source>
</evidence>
<keyword evidence="2" id="KW-1185">Reference proteome</keyword>
<dbReference type="AlphaFoldDB" id="A0AA38SYR1"/>
<proteinExistence type="predicted"/>